<protein>
    <submittedName>
        <fullName evidence="3">Uncharacterized protein</fullName>
    </submittedName>
</protein>
<dbReference type="PANTHER" id="PTHR24366:SF96">
    <property type="entry name" value="LEUCINE RICH REPEAT CONTAINING 53"/>
    <property type="match status" value="1"/>
</dbReference>
<dbReference type="Pfam" id="PF13516">
    <property type="entry name" value="LRR_6"/>
    <property type="match status" value="1"/>
</dbReference>
<keyword evidence="1" id="KW-0433">Leucine-rich repeat</keyword>
<accession>A0A9D4MJ58</accession>
<keyword evidence="4" id="KW-1185">Reference proteome</keyword>
<organism evidence="3 4">
    <name type="scientific">Dreissena polymorpha</name>
    <name type="common">Zebra mussel</name>
    <name type="synonym">Mytilus polymorpha</name>
    <dbReference type="NCBI Taxonomy" id="45954"/>
    <lineage>
        <taxon>Eukaryota</taxon>
        <taxon>Metazoa</taxon>
        <taxon>Spiralia</taxon>
        <taxon>Lophotrochozoa</taxon>
        <taxon>Mollusca</taxon>
        <taxon>Bivalvia</taxon>
        <taxon>Autobranchia</taxon>
        <taxon>Heteroconchia</taxon>
        <taxon>Euheterodonta</taxon>
        <taxon>Imparidentia</taxon>
        <taxon>Neoheterodontei</taxon>
        <taxon>Myida</taxon>
        <taxon>Dreissenoidea</taxon>
        <taxon>Dreissenidae</taxon>
        <taxon>Dreissena</taxon>
    </lineage>
</organism>
<proteinExistence type="predicted"/>
<dbReference type="PRINTS" id="PR00019">
    <property type="entry name" value="LEURICHRPT"/>
</dbReference>
<dbReference type="InterPro" id="IPR003591">
    <property type="entry name" value="Leu-rich_rpt_typical-subtyp"/>
</dbReference>
<dbReference type="PANTHER" id="PTHR24366">
    <property type="entry name" value="IG(IMMUNOGLOBULIN) AND LRR(LEUCINE RICH REPEAT) DOMAINS"/>
    <property type="match status" value="1"/>
</dbReference>
<dbReference type="SUPFAM" id="SSF52058">
    <property type="entry name" value="L domain-like"/>
    <property type="match status" value="1"/>
</dbReference>
<dbReference type="InterPro" id="IPR032675">
    <property type="entry name" value="LRR_dom_sf"/>
</dbReference>
<dbReference type="SMART" id="SM00369">
    <property type="entry name" value="LRR_TYP"/>
    <property type="match status" value="6"/>
</dbReference>
<reference evidence="3" key="1">
    <citation type="journal article" date="2019" name="bioRxiv">
        <title>The Genome of the Zebra Mussel, Dreissena polymorpha: A Resource for Invasive Species Research.</title>
        <authorList>
            <person name="McCartney M.A."/>
            <person name="Auch B."/>
            <person name="Kono T."/>
            <person name="Mallez S."/>
            <person name="Zhang Y."/>
            <person name="Obille A."/>
            <person name="Becker A."/>
            <person name="Abrahante J.E."/>
            <person name="Garbe J."/>
            <person name="Badalamenti J.P."/>
            <person name="Herman A."/>
            <person name="Mangelson H."/>
            <person name="Liachko I."/>
            <person name="Sullivan S."/>
            <person name="Sone E.D."/>
            <person name="Koren S."/>
            <person name="Silverstein K.A.T."/>
            <person name="Beckman K.B."/>
            <person name="Gohl D.M."/>
        </authorList>
    </citation>
    <scope>NUCLEOTIDE SEQUENCE</scope>
    <source>
        <strain evidence="3">Duluth1</strain>
        <tissue evidence="3">Whole animal</tissue>
    </source>
</reference>
<evidence type="ECO:0000313" key="3">
    <source>
        <dbReference type="EMBL" id="KAH3877176.1"/>
    </source>
</evidence>
<dbReference type="Pfam" id="PF13855">
    <property type="entry name" value="LRR_8"/>
    <property type="match status" value="2"/>
</dbReference>
<comment type="caution">
    <text evidence="3">The sequence shown here is derived from an EMBL/GenBank/DDBJ whole genome shotgun (WGS) entry which is preliminary data.</text>
</comment>
<reference evidence="3" key="2">
    <citation type="submission" date="2020-11" db="EMBL/GenBank/DDBJ databases">
        <authorList>
            <person name="McCartney M.A."/>
            <person name="Auch B."/>
            <person name="Kono T."/>
            <person name="Mallez S."/>
            <person name="Becker A."/>
            <person name="Gohl D.M."/>
            <person name="Silverstein K.A.T."/>
            <person name="Koren S."/>
            <person name="Bechman K.B."/>
            <person name="Herman A."/>
            <person name="Abrahante J.E."/>
            <person name="Garbe J."/>
        </authorList>
    </citation>
    <scope>NUCLEOTIDE SEQUENCE</scope>
    <source>
        <strain evidence="3">Duluth1</strain>
        <tissue evidence="3">Whole animal</tissue>
    </source>
</reference>
<evidence type="ECO:0000313" key="4">
    <source>
        <dbReference type="Proteomes" id="UP000828390"/>
    </source>
</evidence>
<dbReference type="Gene3D" id="3.80.10.10">
    <property type="entry name" value="Ribonuclease Inhibitor"/>
    <property type="match status" value="2"/>
</dbReference>
<dbReference type="Proteomes" id="UP000828390">
    <property type="component" value="Unassembled WGS sequence"/>
</dbReference>
<dbReference type="EMBL" id="JAIWYP010000001">
    <property type="protein sequence ID" value="KAH3877176.1"/>
    <property type="molecule type" value="Genomic_DNA"/>
</dbReference>
<gene>
    <name evidence="3" type="ORF">DPMN_001035</name>
</gene>
<dbReference type="PROSITE" id="PS51450">
    <property type="entry name" value="LRR"/>
    <property type="match status" value="1"/>
</dbReference>
<keyword evidence="2" id="KW-0677">Repeat</keyword>
<evidence type="ECO:0000256" key="1">
    <source>
        <dbReference type="ARBA" id="ARBA00022614"/>
    </source>
</evidence>
<name>A0A9D4MJ58_DREPO</name>
<dbReference type="InterPro" id="IPR001611">
    <property type="entry name" value="Leu-rich_rpt"/>
</dbReference>
<dbReference type="AlphaFoldDB" id="A0A9D4MJ58"/>
<sequence length="387" mass="43389">MAKNNFLQIPANAFENIDTTNATHITLVLSQNGISAIDDNAFNGIETEITELDLTNNDLTSLPIALGKLPNLAALWLSKNPLRSLTSQALFRVSLSVRELSLSLNNFSRWPRELHYFRFLHKLFVDGFTESRLPLDALSGLEKTITWFQVSESKLDLIPFVICHLPNLRYLDFISNWETQSPIFEPCNHNITEVHFLNLRNNTLKDFPDVLNSFTSLAILDVSVNNIRVIDSSLIPQNVSVTHLNLSHNAFTRVPSAITKFPYVTSLYLENNMITSLEDPDLGHLANLRVLDLSHNPIEYISGDAFAWQTTFDYLDLSSTRLVLIPSALASPRSIVTLDLSRSPIECTCKLAYMKKWSVNVTTISGTCEGTGELVNSFVTSFLPLCP</sequence>
<evidence type="ECO:0000256" key="2">
    <source>
        <dbReference type="ARBA" id="ARBA00022737"/>
    </source>
</evidence>